<dbReference type="GeneID" id="20203616"/>
<dbReference type="RefSeq" id="XP_009016338.1">
    <property type="nucleotide sequence ID" value="XM_009018090.1"/>
</dbReference>
<dbReference type="InParanoid" id="T1F467"/>
<name>T1F467_HELRO</name>
<reference evidence="4" key="1">
    <citation type="submission" date="2012-12" db="EMBL/GenBank/DDBJ databases">
        <authorList>
            <person name="Hellsten U."/>
            <person name="Grimwood J."/>
            <person name="Chapman J.A."/>
            <person name="Shapiro H."/>
            <person name="Aerts A."/>
            <person name="Otillar R.P."/>
            <person name="Terry A.Y."/>
            <person name="Boore J.L."/>
            <person name="Simakov O."/>
            <person name="Marletaz F."/>
            <person name="Cho S.-J."/>
            <person name="Edsinger-Gonzales E."/>
            <person name="Havlak P."/>
            <person name="Kuo D.-H."/>
            <person name="Larsson T."/>
            <person name="Lv J."/>
            <person name="Arendt D."/>
            <person name="Savage R."/>
            <person name="Osoegawa K."/>
            <person name="de Jong P."/>
            <person name="Lindberg D.R."/>
            <person name="Seaver E.C."/>
            <person name="Weisblat D.A."/>
            <person name="Putnam N.H."/>
            <person name="Grigoriev I.V."/>
            <person name="Rokhsar D.S."/>
        </authorList>
    </citation>
    <scope>NUCLEOTIDE SEQUENCE</scope>
</reference>
<reference evidence="3" key="3">
    <citation type="submission" date="2015-06" db="UniProtKB">
        <authorList>
            <consortium name="EnsemblMetazoa"/>
        </authorList>
    </citation>
    <scope>IDENTIFICATION</scope>
</reference>
<evidence type="ECO:0000256" key="1">
    <source>
        <dbReference type="SAM" id="Phobius"/>
    </source>
</evidence>
<dbReference type="HOGENOM" id="CLU_2148519_0_0_1"/>
<dbReference type="CTD" id="20203616"/>
<dbReference type="EMBL" id="KB096325">
    <property type="protein sequence ID" value="ESO05705.1"/>
    <property type="molecule type" value="Genomic_DNA"/>
</dbReference>
<keyword evidence="1" id="KW-0812">Transmembrane</keyword>
<reference evidence="2 4" key="2">
    <citation type="journal article" date="2013" name="Nature">
        <title>Insights into bilaterian evolution from three spiralian genomes.</title>
        <authorList>
            <person name="Simakov O."/>
            <person name="Marletaz F."/>
            <person name="Cho S.J."/>
            <person name="Edsinger-Gonzales E."/>
            <person name="Havlak P."/>
            <person name="Hellsten U."/>
            <person name="Kuo D.H."/>
            <person name="Larsson T."/>
            <person name="Lv J."/>
            <person name="Arendt D."/>
            <person name="Savage R."/>
            <person name="Osoegawa K."/>
            <person name="de Jong P."/>
            <person name="Grimwood J."/>
            <person name="Chapman J.A."/>
            <person name="Shapiro H."/>
            <person name="Aerts A."/>
            <person name="Otillar R.P."/>
            <person name="Terry A.Y."/>
            <person name="Boore J.L."/>
            <person name="Grigoriev I.V."/>
            <person name="Lindberg D.R."/>
            <person name="Seaver E.C."/>
            <person name="Weisblat D.A."/>
            <person name="Putnam N.H."/>
            <person name="Rokhsar D.S."/>
        </authorList>
    </citation>
    <scope>NUCLEOTIDE SEQUENCE</scope>
</reference>
<protein>
    <submittedName>
        <fullName evidence="2 3">Uncharacterized protein</fullName>
    </submittedName>
</protein>
<evidence type="ECO:0000313" key="2">
    <source>
        <dbReference type="EMBL" id="ESO05705.1"/>
    </source>
</evidence>
<dbReference type="EMBL" id="AMQM01003858">
    <property type="status" value="NOT_ANNOTATED_CDS"/>
    <property type="molecule type" value="Genomic_DNA"/>
</dbReference>
<gene>
    <name evidence="3" type="primary">20203616</name>
    <name evidence="2" type="ORF">HELRODRAFT_171367</name>
</gene>
<keyword evidence="4" id="KW-1185">Reference proteome</keyword>
<dbReference type="Proteomes" id="UP000015101">
    <property type="component" value="Unassembled WGS sequence"/>
</dbReference>
<dbReference type="EnsemblMetazoa" id="HelroT171367">
    <property type="protein sequence ID" value="HelroP171367"/>
    <property type="gene ID" value="HelroG171367"/>
</dbReference>
<dbReference type="OrthoDB" id="6282425at2759"/>
<sequence>MNNGRIPKDFLYGELVEGCRTKGRPRFRFHDICKRDMKSCSINFRSWESLADDRAVWRMSVKQGALRVEMDQIRKQRQNQLQQPTAFIWVFFIEVISTNDIFSSFLTLLLFS</sequence>
<dbReference type="KEGG" id="hro:HELRODRAFT_171367"/>
<dbReference type="AlphaFoldDB" id="T1F467"/>
<feature type="transmembrane region" description="Helical" evidence="1">
    <location>
        <begin position="86"/>
        <end position="111"/>
    </location>
</feature>
<proteinExistence type="predicted"/>
<organism evidence="3 4">
    <name type="scientific">Helobdella robusta</name>
    <name type="common">Californian leech</name>
    <dbReference type="NCBI Taxonomy" id="6412"/>
    <lineage>
        <taxon>Eukaryota</taxon>
        <taxon>Metazoa</taxon>
        <taxon>Spiralia</taxon>
        <taxon>Lophotrochozoa</taxon>
        <taxon>Annelida</taxon>
        <taxon>Clitellata</taxon>
        <taxon>Hirudinea</taxon>
        <taxon>Rhynchobdellida</taxon>
        <taxon>Glossiphoniidae</taxon>
        <taxon>Helobdella</taxon>
    </lineage>
</organism>
<evidence type="ECO:0000313" key="4">
    <source>
        <dbReference type="Proteomes" id="UP000015101"/>
    </source>
</evidence>
<evidence type="ECO:0000313" key="3">
    <source>
        <dbReference type="EnsemblMetazoa" id="HelroP171367"/>
    </source>
</evidence>
<keyword evidence="1" id="KW-0472">Membrane</keyword>
<dbReference type="OMA" id="CSINFRS"/>
<accession>T1F467</accession>
<keyword evidence="1" id="KW-1133">Transmembrane helix</keyword>